<evidence type="ECO:0000256" key="11">
    <source>
        <dbReference type="SAM" id="MobiDB-lite"/>
    </source>
</evidence>
<keyword evidence="2 10" id="KW-0723">Serine/threonine-protein kinase</keyword>
<keyword evidence="6 9" id="KW-0067">ATP-binding</keyword>
<dbReference type="PROSITE" id="PS50011">
    <property type="entry name" value="PROTEIN_KINASE_DOM"/>
    <property type="match status" value="1"/>
</dbReference>
<dbReference type="GeneID" id="103544270"/>
<evidence type="ECO:0000256" key="2">
    <source>
        <dbReference type="ARBA" id="ARBA00022527"/>
    </source>
</evidence>
<evidence type="ECO:0000256" key="7">
    <source>
        <dbReference type="ARBA" id="ARBA00047899"/>
    </source>
</evidence>
<keyword evidence="3" id="KW-0808">Transferase</keyword>
<keyword evidence="4 9" id="KW-0547">Nucleotide-binding</keyword>
<evidence type="ECO:0000256" key="8">
    <source>
        <dbReference type="ARBA" id="ARBA00048679"/>
    </source>
</evidence>
<reference evidence="14" key="1">
    <citation type="submission" date="2025-08" db="UniProtKB">
        <authorList>
            <consortium name="RefSeq"/>
        </authorList>
    </citation>
    <scope>IDENTIFICATION</scope>
    <source>
        <tissue evidence="14">Blood</tissue>
    </source>
</reference>
<comment type="catalytic activity">
    <reaction evidence="8">
        <text>L-seryl-[protein] + ATP = O-phospho-L-seryl-[protein] + ADP + H(+)</text>
        <dbReference type="Rhea" id="RHEA:17989"/>
        <dbReference type="Rhea" id="RHEA-COMP:9863"/>
        <dbReference type="Rhea" id="RHEA-COMP:11604"/>
        <dbReference type="ChEBI" id="CHEBI:15378"/>
        <dbReference type="ChEBI" id="CHEBI:29999"/>
        <dbReference type="ChEBI" id="CHEBI:30616"/>
        <dbReference type="ChEBI" id="CHEBI:83421"/>
        <dbReference type="ChEBI" id="CHEBI:456216"/>
        <dbReference type="EC" id="2.7.11.1"/>
    </reaction>
</comment>
<feature type="region of interest" description="Disordered" evidence="11">
    <location>
        <begin position="271"/>
        <end position="318"/>
    </location>
</feature>
<evidence type="ECO:0000256" key="6">
    <source>
        <dbReference type="ARBA" id="ARBA00022840"/>
    </source>
</evidence>
<feature type="region of interest" description="Disordered" evidence="11">
    <location>
        <begin position="331"/>
        <end position="442"/>
    </location>
</feature>
<dbReference type="SUPFAM" id="SSF56112">
    <property type="entry name" value="Protein kinase-like (PK-like)"/>
    <property type="match status" value="1"/>
</dbReference>
<keyword evidence="5" id="KW-0418">Kinase</keyword>
<dbReference type="CDD" id="cd14003">
    <property type="entry name" value="STKc_AMPK-like"/>
    <property type="match status" value="1"/>
</dbReference>
<evidence type="ECO:0000256" key="4">
    <source>
        <dbReference type="ARBA" id="ARBA00022741"/>
    </source>
</evidence>
<feature type="binding site" evidence="9">
    <location>
        <position position="48"/>
    </location>
    <ligand>
        <name>ATP</name>
        <dbReference type="ChEBI" id="CHEBI:30616"/>
    </ligand>
</feature>
<evidence type="ECO:0000256" key="1">
    <source>
        <dbReference type="ARBA" id="ARBA00012513"/>
    </source>
</evidence>
<evidence type="ECO:0000313" key="14">
    <source>
        <dbReference type="RefSeq" id="XP_070437726.1"/>
    </source>
</evidence>
<dbReference type="EC" id="2.7.11.1" evidence="1"/>
<protein>
    <recommendedName>
        <fullName evidence="1">non-specific serine/threonine protein kinase</fullName>
        <ecNumber evidence="1">2.7.11.1</ecNumber>
    </recommendedName>
</protein>
<dbReference type="PROSITE" id="PS00108">
    <property type="entry name" value="PROTEIN_KINASE_ST"/>
    <property type="match status" value="1"/>
</dbReference>
<proteinExistence type="inferred from homology"/>
<comment type="similarity">
    <text evidence="10">Belongs to the protein kinase superfamily.</text>
</comment>
<feature type="compositionally biased region" description="Polar residues" evidence="11">
    <location>
        <begin position="400"/>
        <end position="421"/>
    </location>
</feature>
<dbReference type="PANTHER" id="PTHR24346:SF56">
    <property type="entry name" value="SERINE_THREONINE-PROTEIN KINASE MARK2"/>
    <property type="match status" value="1"/>
</dbReference>
<dbReference type="InterPro" id="IPR011009">
    <property type="entry name" value="Kinase-like_dom_sf"/>
</dbReference>
<keyword evidence="13" id="KW-1185">Reference proteome</keyword>
<dbReference type="PANTHER" id="PTHR24346">
    <property type="entry name" value="MAP/MICROTUBULE AFFINITY-REGULATING KINASE"/>
    <property type="match status" value="1"/>
</dbReference>
<evidence type="ECO:0000259" key="12">
    <source>
        <dbReference type="PROSITE" id="PS50011"/>
    </source>
</evidence>
<comment type="catalytic activity">
    <reaction evidence="7">
        <text>L-threonyl-[protein] + ATP = O-phospho-L-threonyl-[protein] + ADP + H(+)</text>
        <dbReference type="Rhea" id="RHEA:46608"/>
        <dbReference type="Rhea" id="RHEA-COMP:11060"/>
        <dbReference type="Rhea" id="RHEA-COMP:11605"/>
        <dbReference type="ChEBI" id="CHEBI:15378"/>
        <dbReference type="ChEBI" id="CHEBI:30013"/>
        <dbReference type="ChEBI" id="CHEBI:30616"/>
        <dbReference type="ChEBI" id="CHEBI:61977"/>
        <dbReference type="ChEBI" id="CHEBI:456216"/>
        <dbReference type="EC" id="2.7.11.1"/>
    </reaction>
</comment>
<dbReference type="InterPro" id="IPR008271">
    <property type="entry name" value="Ser/Thr_kinase_AS"/>
</dbReference>
<name>A0ABM4LBC2_EQUPR</name>
<dbReference type="SMART" id="SM00220">
    <property type="entry name" value="S_TKc"/>
    <property type="match status" value="1"/>
</dbReference>
<dbReference type="Gene3D" id="1.10.510.10">
    <property type="entry name" value="Transferase(Phosphotransferase) domain 1"/>
    <property type="match status" value="1"/>
</dbReference>
<dbReference type="PROSITE" id="PS00107">
    <property type="entry name" value="PROTEIN_KINASE_ATP"/>
    <property type="match status" value="1"/>
</dbReference>
<dbReference type="InterPro" id="IPR000719">
    <property type="entry name" value="Prot_kinase_dom"/>
</dbReference>
<sequence length="472" mass="51207">MLPGLAATSAGRQPCPRDYQLRRTLGEGSFGIVKLALHVPSGTEVAVKIIQKKEQSAATAKRLLCETQGLARLRHPHILRLVEVMESEETLFIISEYVRGGNLLDHLMEHGPLTEEEARGWFRQLVSALQYCHRRGVIHRDLKPENVLLDPAGSAKLADFGFCSLDPGGPLSTFCGTPGYMAPEVMRLQPYDGPPADVWSLGVLLHAMLAGSLPFWGEDFDAIQRSTLRGAYSPPRLVSCQCAQLLRGLLTLDPGKRKTLEEVMGDPWVNWGQPRLRPYREPPADTRTAWGTDEMPKAQQPQGGGHARPLSSLPSNKAHSCRALQHCTAWRRASEPRGRRAGSEPVLPTWLREAGRQRPSEKPQSGPKAAEPGGALPSLDSCPAAPSPAPPWDPGAVPSSDSARTTRGAQEGSCQGDSRQAGQPHGVTPASPSGRSQGRGGAARRLFKALRGLCCCLPIRIGSGKRNRVWPR</sequence>
<feature type="compositionally biased region" description="Low complexity" evidence="11">
    <location>
        <begin position="375"/>
        <end position="384"/>
    </location>
</feature>
<dbReference type="RefSeq" id="XP_070437726.1">
    <property type="nucleotide sequence ID" value="XM_070581625.1"/>
</dbReference>
<feature type="domain" description="Protein kinase" evidence="12">
    <location>
        <begin position="19"/>
        <end position="269"/>
    </location>
</feature>
<evidence type="ECO:0000256" key="9">
    <source>
        <dbReference type="PROSITE-ProRule" id="PRU10141"/>
    </source>
</evidence>
<feature type="compositionally biased region" description="Basic and acidic residues" evidence="11">
    <location>
        <begin position="332"/>
        <end position="342"/>
    </location>
</feature>
<gene>
    <name evidence="14" type="primary">LOC103544270</name>
</gene>
<dbReference type="Proteomes" id="UP001652662">
    <property type="component" value="Chromosome 17"/>
</dbReference>
<evidence type="ECO:0000256" key="5">
    <source>
        <dbReference type="ARBA" id="ARBA00022777"/>
    </source>
</evidence>
<evidence type="ECO:0000256" key="10">
    <source>
        <dbReference type="RuleBase" id="RU000304"/>
    </source>
</evidence>
<dbReference type="Pfam" id="PF00069">
    <property type="entry name" value="Pkinase"/>
    <property type="match status" value="1"/>
</dbReference>
<evidence type="ECO:0000313" key="13">
    <source>
        <dbReference type="Proteomes" id="UP001652662"/>
    </source>
</evidence>
<evidence type="ECO:0000256" key="3">
    <source>
        <dbReference type="ARBA" id="ARBA00022679"/>
    </source>
</evidence>
<dbReference type="InterPro" id="IPR017441">
    <property type="entry name" value="Protein_kinase_ATP_BS"/>
</dbReference>
<organism evidence="13 14">
    <name type="scientific">Equus przewalskii</name>
    <name type="common">Przewalski's horse</name>
    <name type="synonym">Equus caballus przewalskii</name>
    <dbReference type="NCBI Taxonomy" id="9798"/>
    <lineage>
        <taxon>Eukaryota</taxon>
        <taxon>Metazoa</taxon>
        <taxon>Chordata</taxon>
        <taxon>Craniata</taxon>
        <taxon>Vertebrata</taxon>
        <taxon>Euteleostomi</taxon>
        <taxon>Mammalia</taxon>
        <taxon>Eutheria</taxon>
        <taxon>Laurasiatheria</taxon>
        <taxon>Perissodactyla</taxon>
        <taxon>Equidae</taxon>
        <taxon>Equus</taxon>
    </lineage>
</organism>
<accession>A0ABM4LBC2</accession>